<reference evidence="3" key="2">
    <citation type="submission" date="2025-08" db="UniProtKB">
        <authorList>
            <consortium name="RefSeq"/>
        </authorList>
    </citation>
    <scope>IDENTIFICATION</scope>
    <source>
        <tissue evidence="3">Leaf</tissue>
    </source>
</reference>
<evidence type="ECO:0000313" key="3">
    <source>
        <dbReference type="RefSeq" id="XP_056843039.1"/>
    </source>
</evidence>
<evidence type="ECO:0000313" key="2">
    <source>
        <dbReference type="Proteomes" id="UP000504610"/>
    </source>
</evidence>
<reference evidence="2" key="1">
    <citation type="journal article" date="2019" name="Database">
        <title>The radish genome database (RadishGD): an integrated information resource for radish genomics.</title>
        <authorList>
            <person name="Yu H.J."/>
            <person name="Baek S."/>
            <person name="Lee Y.J."/>
            <person name="Cho A."/>
            <person name="Mun J.H."/>
        </authorList>
    </citation>
    <scope>NUCLEOTIDE SEQUENCE [LARGE SCALE GENOMIC DNA]</scope>
    <source>
        <strain evidence="2">cv. WK10039</strain>
    </source>
</reference>
<proteinExistence type="predicted"/>
<organism evidence="2 3">
    <name type="scientific">Raphanus sativus</name>
    <name type="common">Radish</name>
    <name type="synonym">Raphanus raphanistrum var. sativus</name>
    <dbReference type="NCBI Taxonomy" id="3726"/>
    <lineage>
        <taxon>Eukaryota</taxon>
        <taxon>Viridiplantae</taxon>
        <taxon>Streptophyta</taxon>
        <taxon>Embryophyta</taxon>
        <taxon>Tracheophyta</taxon>
        <taxon>Spermatophyta</taxon>
        <taxon>Magnoliopsida</taxon>
        <taxon>eudicotyledons</taxon>
        <taxon>Gunneridae</taxon>
        <taxon>Pentapetalae</taxon>
        <taxon>rosids</taxon>
        <taxon>malvids</taxon>
        <taxon>Brassicales</taxon>
        <taxon>Brassicaceae</taxon>
        <taxon>Brassiceae</taxon>
        <taxon>Raphanus</taxon>
    </lineage>
</organism>
<dbReference type="Pfam" id="PF13966">
    <property type="entry name" value="zf-RVT"/>
    <property type="match status" value="1"/>
</dbReference>
<accession>A0A9W3BUW2</accession>
<name>A0A9W3BUW2_RAPSA</name>
<dbReference type="KEGG" id="rsz:130495634"/>
<protein>
    <submittedName>
        <fullName evidence="3">Uncharacterized protein LOC130495634</fullName>
    </submittedName>
</protein>
<evidence type="ECO:0000259" key="1">
    <source>
        <dbReference type="Pfam" id="PF13966"/>
    </source>
</evidence>
<dbReference type="AlphaFoldDB" id="A0A9W3BUW2"/>
<dbReference type="OrthoDB" id="1748554at2759"/>
<dbReference type="GeneID" id="130495634"/>
<keyword evidence="2" id="KW-1185">Reference proteome</keyword>
<dbReference type="RefSeq" id="XP_056843039.1">
    <property type="nucleotide sequence ID" value="XM_056987059.1"/>
</dbReference>
<dbReference type="InterPro" id="IPR026960">
    <property type="entry name" value="RVT-Znf"/>
</dbReference>
<dbReference type="Proteomes" id="UP000504610">
    <property type="component" value="Chromosome 6"/>
</dbReference>
<feature type="domain" description="Reverse transcriptase zinc-binding" evidence="1">
    <location>
        <begin position="202"/>
        <end position="261"/>
    </location>
</feature>
<sequence>MKYLSFAVKIRLVSSIIYGKVNFRSSVYTLPKSFYAILTLFVPRFYGVINPFHLEVQELLGRISACQRRGGDLGIRLLEDFQVVFQLKHACKYFTNADSLWVRWLKSNVFHWRPFWLMEDSNRLSKPVRSMLGDTWPHQLRLRLTATVAEVIRNGSWNLPSARSQQSELLQIALTEIQPSNSELREDLFLWIQSNGSFGSTFSSKTTWDLVRHSSPPQQWHKVIWFKEHIPRNSFIAWLALLRRLLKRDRLRRWGMNPTCRSIHGVASTVELLQEVTLNHKRRDLEILTLTIVFVDSIDALPSQNDLEHQTNLKIHPVKTR</sequence>
<gene>
    <name evidence="3" type="primary">LOC130495634</name>
</gene>